<evidence type="ECO:0000313" key="2">
    <source>
        <dbReference type="Proteomes" id="UP001595974"/>
    </source>
</evidence>
<dbReference type="CDD" id="cd14744">
    <property type="entry name" value="PAAR_CT_2"/>
    <property type="match status" value="1"/>
</dbReference>
<reference evidence="2" key="1">
    <citation type="journal article" date="2019" name="Int. J. Syst. Evol. Microbiol.">
        <title>The Global Catalogue of Microorganisms (GCM) 10K type strain sequencing project: providing services to taxonomists for standard genome sequencing and annotation.</title>
        <authorList>
            <consortium name="The Broad Institute Genomics Platform"/>
            <consortium name="The Broad Institute Genome Sequencing Center for Infectious Disease"/>
            <person name="Wu L."/>
            <person name="Ma J."/>
        </authorList>
    </citation>
    <scope>NUCLEOTIDE SEQUENCE [LARGE SCALE GENOMIC DNA]</scope>
    <source>
        <strain evidence="2">SHR3</strain>
    </source>
</reference>
<keyword evidence="2" id="KW-1185">Reference proteome</keyword>
<comment type="caution">
    <text evidence="1">The sequence shown here is derived from an EMBL/GenBank/DDBJ whole genome shotgun (WGS) entry which is preliminary data.</text>
</comment>
<organism evidence="1 2">
    <name type="scientific">Thauera sinica</name>
    <dbReference type="NCBI Taxonomy" id="2665146"/>
    <lineage>
        <taxon>Bacteria</taxon>
        <taxon>Pseudomonadati</taxon>
        <taxon>Pseudomonadota</taxon>
        <taxon>Betaproteobacteria</taxon>
        <taxon>Rhodocyclales</taxon>
        <taxon>Zoogloeaceae</taxon>
        <taxon>Thauera</taxon>
    </lineage>
</organism>
<dbReference type="Proteomes" id="UP001595974">
    <property type="component" value="Unassembled WGS sequence"/>
</dbReference>
<name>A0ABW1AKM5_9RHOO</name>
<dbReference type="RefSeq" id="WP_198363291.1">
    <property type="nucleotide sequence ID" value="NZ_JBHSOG010000002.1"/>
</dbReference>
<dbReference type="EMBL" id="JBHSOG010000002">
    <property type="protein sequence ID" value="MFC5767782.1"/>
    <property type="molecule type" value="Genomic_DNA"/>
</dbReference>
<protein>
    <submittedName>
        <fullName evidence="1">Uncharacterized protein</fullName>
    </submittedName>
</protein>
<accession>A0ABW1AKM5</accession>
<sequence>MYWRPFIREGDTLTPGGGVVQPVPQQCPVSYAGKNACFEGDPVYCNTCKSWGITKCVPPYRPHTAPDGRQANLDGDLCICKCSTPPRLKALSDNTRMGFEEHEIARMAGAEPWLQYSGYKSFAYDQHFLAQDIKTGKPLENVKYKITLDDGREFIGFTDSNGLTEKVFSNSPQTATIEVPYYGNNECNTNPCRESDACGC</sequence>
<evidence type="ECO:0000313" key="1">
    <source>
        <dbReference type="EMBL" id="MFC5767782.1"/>
    </source>
</evidence>
<gene>
    <name evidence="1" type="ORF">ACFPTN_00185</name>
</gene>
<proteinExistence type="predicted"/>